<evidence type="ECO:0000313" key="1">
    <source>
        <dbReference type="EMBL" id="OEG71877.1"/>
    </source>
</evidence>
<gene>
    <name evidence="1" type="ORF">ATZ36_12150</name>
</gene>
<organism evidence="1 2">
    <name type="scientific">Endomicrobium trichonymphae</name>
    <dbReference type="NCBI Taxonomy" id="1408204"/>
    <lineage>
        <taxon>Bacteria</taxon>
        <taxon>Pseudomonadati</taxon>
        <taxon>Elusimicrobiota</taxon>
        <taxon>Endomicrobiia</taxon>
        <taxon>Endomicrobiales</taxon>
        <taxon>Endomicrobiaceae</taxon>
        <taxon>Candidatus Endomicrobiellum</taxon>
    </lineage>
</organism>
<proteinExistence type="predicted"/>
<reference evidence="1 2" key="1">
    <citation type="submission" date="2015-11" db="EMBL/GenBank/DDBJ databases">
        <title>Evidence for parallel genomic evolution in an endosymbiosis of termite gut flagellates.</title>
        <authorList>
            <person name="Zheng H."/>
        </authorList>
    </citation>
    <scope>NUCLEOTIDE SEQUENCE [LARGE SCALE GENOMIC DNA]</scope>
    <source>
        <strain evidence="1 2">CET450</strain>
    </source>
</reference>
<sequence length="107" mass="12198">MKMRSIAIENGSVRLKLDLGDIELNKIVLKSSLFDYCNNSFTGNVSFEFKTGLIRSDASFGFSYDRRAETLRITDFVCRDLFLFADGTIRFLDSGEVEVEYAAKMKK</sequence>
<dbReference type="AlphaFoldDB" id="A0A1E5IN09"/>
<comment type="caution">
    <text evidence="1">The sequence shown here is derived from an EMBL/GenBank/DDBJ whole genome shotgun (WGS) entry which is preliminary data.</text>
</comment>
<evidence type="ECO:0000313" key="2">
    <source>
        <dbReference type="Proteomes" id="UP000095237"/>
    </source>
</evidence>
<accession>A0A1E5IN09</accession>
<dbReference type="EMBL" id="LNVX01000026">
    <property type="protein sequence ID" value="OEG71877.1"/>
    <property type="molecule type" value="Genomic_DNA"/>
</dbReference>
<protein>
    <submittedName>
        <fullName evidence="1">Uncharacterized protein</fullName>
    </submittedName>
</protein>
<name>A0A1E5IN09_ENDTX</name>
<dbReference type="Proteomes" id="UP000095237">
    <property type="component" value="Unassembled WGS sequence"/>
</dbReference>
<keyword evidence="2" id="KW-1185">Reference proteome</keyword>